<dbReference type="SMART" id="SM00861">
    <property type="entry name" value="Transket_pyr"/>
    <property type="match status" value="1"/>
</dbReference>
<protein>
    <submittedName>
        <fullName evidence="6">Dehydrogenase E1 component subunit alpha/beta</fullName>
    </submittedName>
</protein>
<dbReference type="PANTHER" id="PTHR43257">
    <property type="entry name" value="PYRUVATE DEHYDROGENASE E1 COMPONENT BETA SUBUNIT"/>
    <property type="match status" value="1"/>
</dbReference>
<feature type="compositionally biased region" description="Polar residues" evidence="4">
    <location>
        <begin position="1"/>
        <end position="10"/>
    </location>
</feature>
<dbReference type="CDD" id="cd07036">
    <property type="entry name" value="TPP_PYR_E1-PDHc-beta_like"/>
    <property type="match status" value="1"/>
</dbReference>
<dbReference type="InterPro" id="IPR009014">
    <property type="entry name" value="Transketo_C/PFOR_II"/>
</dbReference>
<comment type="caution">
    <text evidence="6">The sequence shown here is derived from an EMBL/GenBank/DDBJ whole genome shotgun (WGS) entry which is preliminary data.</text>
</comment>
<organism evidence="6 7">
    <name type="scientific">Eiseniibacteriota bacterium</name>
    <dbReference type="NCBI Taxonomy" id="2212470"/>
    <lineage>
        <taxon>Bacteria</taxon>
        <taxon>Candidatus Eiseniibacteriota</taxon>
    </lineage>
</organism>
<dbReference type="GO" id="GO:0016624">
    <property type="term" value="F:oxidoreductase activity, acting on the aldehyde or oxo group of donors, disulfide as acceptor"/>
    <property type="evidence" value="ECO:0007669"/>
    <property type="project" value="InterPro"/>
</dbReference>
<dbReference type="Pfam" id="PF02779">
    <property type="entry name" value="Transket_pyr"/>
    <property type="match status" value="1"/>
</dbReference>
<dbReference type="EMBL" id="JAGQHS010000078">
    <property type="protein sequence ID" value="MCA9757033.1"/>
    <property type="molecule type" value="Genomic_DNA"/>
</dbReference>
<feature type="domain" description="Transketolase-like pyrimidine-binding" evidence="5">
    <location>
        <begin position="363"/>
        <end position="539"/>
    </location>
</feature>
<dbReference type="FunFam" id="3.40.50.970:FF:000001">
    <property type="entry name" value="Pyruvate dehydrogenase E1 beta subunit"/>
    <property type="match status" value="1"/>
</dbReference>
<dbReference type="Proteomes" id="UP000739538">
    <property type="component" value="Unassembled WGS sequence"/>
</dbReference>
<dbReference type="SUPFAM" id="SSF52518">
    <property type="entry name" value="Thiamin diphosphate-binding fold (THDP-binding)"/>
    <property type="match status" value="2"/>
</dbReference>
<evidence type="ECO:0000313" key="6">
    <source>
        <dbReference type="EMBL" id="MCA9757033.1"/>
    </source>
</evidence>
<dbReference type="SUPFAM" id="SSF52922">
    <property type="entry name" value="TK C-terminal domain-like"/>
    <property type="match status" value="1"/>
</dbReference>
<comment type="cofactor">
    <cofactor evidence="1">
        <name>thiamine diphosphate</name>
        <dbReference type="ChEBI" id="CHEBI:58937"/>
    </cofactor>
</comment>
<evidence type="ECO:0000259" key="5">
    <source>
        <dbReference type="SMART" id="SM00861"/>
    </source>
</evidence>
<accession>A0A956NDJ1</accession>
<dbReference type="PANTHER" id="PTHR43257:SF2">
    <property type="entry name" value="PYRUVATE DEHYDROGENASE E1 COMPONENT SUBUNIT BETA"/>
    <property type="match status" value="1"/>
</dbReference>
<dbReference type="Gene3D" id="3.40.50.970">
    <property type="match status" value="2"/>
</dbReference>
<dbReference type="Gene3D" id="3.40.50.920">
    <property type="match status" value="1"/>
</dbReference>
<dbReference type="Pfam" id="PF02780">
    <property type="entry name" value="Transketolase_C"/>
    <property type="match status" value="1"/>
</dbReference>
<evidence type="ECO:0000256" key="3">
    <source>
        <dbReference type="ARBA" id="ARBA00023052"/>
    </source>
</evidence>
<feature type="region of interest" description="Disordered" evidence="4">
    <location>
        <begin position="1"/>
        <end position="22"/>
    </location>
</feature>
<evidence type="ECO:0000256" key="1">
    <source>
        <dbReference type="ARBA" id="ARBA00001964"/>
    </source>
</evidence>
<dbReference type="Pfam" id="PF00676">
    <property type="entry name" value="E1_dh"/>
    <property type="match status" value="1"/>
</dbReference>
<dbReference type="FunFam" id="3.40.50.920:FF:000001">
    <property type="entry name" value="Pyruvate dehydrogenase E1 beta subunit"/>
    <property type="match status" value="1"/>
</dbReference>
<evidence type="ECO:0000256" key="2">
    <source>
        <dbReference type="ARBA" id="ARBA00023002"/>
    </source>
</evidence>
<evidence type="ECO:0000313" key="7">
    <source>
        <dbReference type="Proteomes" id="UP000739538"/>
    </source>
</evidence>
<dbReference type="InterPro" id="IPR029061">
    <property type="entry name" value="THDP-binding"/>
</dbReference>
<sequence>MVKSKSTVKSSPAKGKKADSPIPHDALRRMYRNMLLTRRLDEKMLIMLKQGKSFFHIGASGHEAAQIALAANMRGGQDWAYPYYRGLSFCIEFGMTTEEVLLCFLAKEGDPNSGGRQMPAHYGHRGLRIVSQSSPTGTQYLQAVGTGMAIKRDGSDQVVMVSSGEGTTSQGDFHEALNWAAREKAPVIFLIEDNNYAISVPIHQQTAGASVYDMCNGYEGLDRVEVDGTDLFASYEVMEKAVARARKGEGPTLVVANVVRLLPHSSSDNHAKYRTSEELEADKERDPIPRLEAELIRLGVYKEDELEAVWKEVKAEVDRIAEETEEAAYPDPSTAQHHVFSTLEYEAPEGASLEPKSTIADSIVLVDAINHAMAEEMERDEKIVVYGEDIQDNKGGVFTATRGLSNRFGDTRVFNSPLAESSIIGTAIGMAVAGWRPVVEIQFGDYIWTAMMQIRNEMATMRYRSAGNWKCPFVARVPVGGYIHGALYHSQNIEATFAHFPGLYVAYPSNASDAKGLLKSAIRGDDPYLFLEHKGLYRQMYAATPEPDADFLLPWGKARVVREGTDMTVVTWGALVKKSLDAAERLSRENGVSVEVIDIRTMVPLDIETITESVKKTGKALVAHEDVLFSGFGAEVAAQITERAFEYLDGPVRRVAGANSPVPYNWHLEAEILPQDRHVHAAMVELSEY</sequence>
<keyword evidence="3" id="KW-0786">Thiamine pyrophosphate</keyword>
<gene>
    <name evidence="6" type="ORF">KDA27_14610</name>
</gene>
<dbReference type="CDD" id="cd02000">
    <property type="entry name" value="TPP_E1_PDC_ADC_BCADC"/>
    <property type="match status" value="1"/>
</dbReference>
<reference evidence="6" key="2">
    <citation type="journal article" date="2021" name="Microbiome">
        <title>Successional dynamics and alternative stable states in a saline activated sludge microbial community over 9 years.</title>
        <authorList>
            <person name="Wang Y."/>
            <person name="Ye J."/>
            <person name="Ju F."/>
            <person name="Liu L."/>
            <person name="Boyd J.A."/>
            <person name="Deng Y."/>
            <person name="Parks D.H."/>
            <person name="Jiang X."/>
            <person name="Yin X."/>
            <person name="Woodcroft B.J."/>
            <person name="Tyson G.W."/>
            <person name="Hugenholtz P."/>
            <person name="Polz M.F."/>
            <person name="Zhang T."/>
        </authorList>
    </citation>
    <scope>NUCLEOTIDE SEQUENCE</scope>
    <source>
        <strain evidence="6">HKST-UBA02</strain>
    </source>
</reference>
<dbReference type="InterPro" id="IPR001017">
    <property type="entry name" value="DH_E1"/>
</dbReference>
<evidence type="ECO:0000256" key="4">
    <source>
        <dbReference type="SAM" id="MobiDB-lite"/>
    </source>
</evidence>
<dbReference type="InterPro" id="IPR033248">
    <property type="entry name" value="Transketolase_C"/>
</dbReference>
<name>A0A956NDJ1_UNCEI</name>
<dbReference type="InterPro" id="IPR005475">
    <property type="entry name" value="Transketolase-like_Pyr-bd"/>
</dbReference>
<keyword evidence="2" id="KW-0560">Oxidoreductase</keyword>
<proteinExistence type="predicted"/>
<dbReference type="AlphaFoldDB" id="A0A956NDJ1"/>
<reference evidence="6" key="1">
    <citation type="submission" date="2020-04" db="EMBL/GenBank/DDBJ databases">
        <authorList>
            <person name="Zhang T."/>
        </authorList>
    </citation>
    <scope>NUCLEOTIDE SEQUENCE</scope>
    <source>
        <strain evidence="6">HKST-UBA02</strain>
    </source>
</reference>